<dbReference type="STRING" id="990268.JCM19235_5367"/>
<keyword evidence="1" id="KW-0378">Hydrolase</keyword>
<organism evidence="1 2">
    <name type="scientific">Vibrio maritimus</name>
    <dbReference type="NCBI Taxonomy" id="990268"/>
    <lineage>
        <taxon>Bacteria</taxon>
        <taxon>Pseudomonadati</taxon>
        <taxon>Pseudomonadota</taxon>
        <taxon>Gammaproteobacteria</taxon>
        <taxon>Vibrionales</taxon>
        <taxon>Vibrionaceae</taxon>
        <taxon>Vibrio</taxon>
    </lineage>
</organism>
<name>A0A090RQH5_9VIBR</name>
<dbReference type="GO" id="GO:0004252">
    <property type="term" value="F:serine-type endopeptidase activity"/>
    <property type="evidence" value="ECO:0007669"/>
    <property type="project" value="UniProtKB-EC"/>
</dbReference>
<keyword evidence="1" id="KW-0645">Protease</keyword>
<evidence type="ECO:0000313" key="1">
    <source>
        <dbReference type="EMBL" id="GAL16818.1"/>
    </source>
</evidence>
<reference evidence="1 2" key="1">
    <citation type="submission" date="2014-09" db="EMBL/GenBank/DDBJ databases">
        <title>Vibrio maritimus JCM 19235. (C45) whole genome shotgun sequence.</title>
        <authorList>
            <person name="Sawabe T."/>
            <person name="Meirelles P."/>
            <person name="Nakanishi M."/>
            <person name="Sayaka M."/>
            <person name="Hattori M."/>
            <person name="Ohkuma M."/>
        </authorList>
    </citation>
    <scope>NUCLEOTIDE SEQUENCE [LARGE SCALE GENOMIC DNA]</scope>
    <source>
        <strain evidence="2">JCM19235</strain>
    </source>
</reference>
<comment type="caution">
    <text evidence="1">The sequence shown here is derived from an EMBL/GenBank/DDBJ whole genome shotgun (WGS) entry which is preliminary data.</text>
</comment>
<gene>
    <name evidence="1" type="ORF">JCM19235_5367</name>
</gene>
<dbReference type="Proteomes" id="UP000029228">
    <property type="component" value="Unassembled WGS sequence"/>
</dbReference>
<dbReference type="EC" id="3.4.21.53" evidence="1"/>
<accession>A0A090RQH5</accession>
<dbReference type="GO" id="GO:0006508">
    <property type="term" value="P:proteolysis"/>
    <property type="evidence" value="ECO:0007669"/>
    <property type="project" value="UniProtKB-KW"/>
</dbReference>
<protein>
    <submittedName>
        <fullName evidence="1">ATP-dependent protease La type II</fullName>
        <ecNumber evidence="1">3.4.21.53</ecNumber>
    </submittedName>
</protein>
<dbReference type="AlphaFoldDB" id="A0A090RQH5"/>
<dbReference type="Gene3D" id="3.30.230.10">
    <property type="match status" value="1"/>
</dbReference>
<dbReference type="InterPro" id="IPR014721">
    <property type="entry name" value="Ribsml_uS5_D2-typ_fold_subgr"/>
</dbReference>
<evidence type="ECO:0000313" key="2">
    <source>
        <dbReference type="Proteomes" id="UP000029228"/>
    </source>
</evidence>
<reference evidence="1 2" key="2">
    <citation type="submission" date="2014-09" db="EMBL/GenBank/DDBJ databases">
        <authorList>
            <consortium name="NBRP consortium"/>
            <person name="Sawabe T."/>
            <person name="Meirelles P."/>
            <person name="Nakanishi M."/>
            <person name="Sayaka M."/>
            <person name="Hattori M."/>
            <person name="Ohkuma M."/>
        </authorList>
    </citation>
    <scope>NUCLEOTIDE SEQUENCE [LARGE SCALE GENOMIC DNA]</scope>
    <source>
        <strain evidence="2">JCM19235</strain>
    </source>
</reference>
<sequence length="62" mass="6814">MLRADIVKAVEKGDFHIWAIDHVTEAIELFTGKEAGTATLEGSYPIDTIFGIAQARLNALRK</sequence>
<dbReference type="EMBL" id="BBMR01000001">
    <property type="protein sequence ID" value="GAL16818.1"/>
    <property type="molecule type" value="Genomic_DNA"/>
</dbReference>
<proteinExistence type="predicted"/>
<keyword evidence="2" id="KW-1185">Reference proteome</keyword>